<keyword evidence="3" id="KW-1185">Reference proteome</keyword>
<gene>
    <name evidence="2" type="ORF">NO1_0632</name>
</gene>
<dbReference type="AlphaFoldDB" id="A0A388TAB1"/>
<feature type="chain" id="PRO_5017221342" evidence="1">
    <location>
        <begin position="24"/>
        <end position="153"/>
    </location>
</feature>
<dbReference type="EMBL" id="BGZN01000007">
    <property type="protein sequence ID" value="GBR73211.1"/>
    <property type="molecule type" value="Genomic_DNA"/>
</dbReference>
<feature type="signal peptide" evidence="1">
    <location>
        <begin position="1"/>
        <end position="23"/>
    </location>
</feature>
<name>A0A388TAB1_TERA1</name>
<dbReference type="Proteomes" id="UP000269352">
    <property type="component" value="Unassembled WGS sequence"/>
</dbReference>
<sequence length="153" mass="17389">MKKTVLFGILLGALLAAEFSAEAVTTIESPLLGRQTLTQNITEWPRPEKIYQDKLFTEFNLQTAETPAGLQMTGAPKDPDSSFSRLFIQLDQNKNLSELRLYNRAEQEVLSLKNTYEERDGVFLPARAEVFLSESKLRAVTEYRNVQFNGEIK</sequence>
<proteinExistence type="predicted"/>
<evidence type="ECO:0000256" key="1">
    <source>
        <dbReference type="SAM" id="SignalP"/>
    </source>
</evidence>
<comment type="caution">
    <text evidence="2">The sequence shown here is derived from an EMBL/GenBank/DDBJ whole genome shotgun (WGS) entry which is preliminary data.</text>
</comment>
<organism evidence="2 3">
    <name type="scientific">Termititenax aidoneus</name>
    <dbReference type="NCBI Taxonomy" id="2218524"/>
    <lineage>
        <taxon>Bacteria</taxon>
        <taxon>Bacillati</taxon>
        <taxon>Candidatus Margulisiibacteriota</taxon>
        <taxon>Candidatus Termititenacia</taxon>
        <taxon>Candidatus Termititenacales</taxon>
        <taxon>Candidatus Termititenacaceae</taxon>
        <taxon>Candidatus Termititenax</taxon>
    </lineage>
</organism>
<keyword evidence="1" id="KW-0732">Signal</keyword>
<evidence type="ECO:0000313" key="2">
    <source>
        <dbReference type="EMBL" id="GBR73211.1"/>
    </source>
</evidence>
<evidence type="ECO:0000313" key="3">
    <source>
        <dbReference type="Proteomes" id="UP000269352"/>
    </source>
</evidence>
<reference evidence="2 3" key="1">
    <citation type="journal article" date="2019" name="ISME J.">
        <title>Genome analyses of uncultured TG2/ZB3 bacteria in 'Margulisbacteria' specifically attached to ectosymbiotic spirochetes of protists in the termite gut.</title>
        <authorList>
            <person name="Utami Y.D."/>
            <person name="Kuwahara H."/>
            <person name="Igai K."/>
            <person name="Murakami T."/>
            <person name="Sugaya K."/>
            <person name="Morikawa T."/>
            <person name="Nagura Y."/>
            <person name="Yuki M."/>
            <person name="Deevong P."/>
            <person name="Inoue T."/>
            <person name="Kihara K."/>
            <person name="Lo N."/>
            <person name="Yamada A."/>
            <person name="Ohkuma M."/>
            <person name="Hongoh Y."/>
        </authorList>
    </citation>
    <scope>NUCLEOTIDE SEQUENCE [LARGE SCALE GENOMIC DNA]</scope>
    <source>
        <strain evidence="2">NkOx7-01</strain>
    </source>
</reference>
<accession>A0A388TAB1</accession>
<protein>
    <submittedName>
        <fullName evidence="2">Uncharacterized protein</fullName>
    </submittedName>
</protein>